<organism evidence="3 4">
    <name type="scientific">Streptomyces griseoluteus</name>
    <dbReference type="NCBI Taxonomy" id="29306"/>
    <lineage>
        <taxon>Bacteria</taxon>
        <taxon>Bacillati</taxon>
        <taxon>Actinomycetota</taxon>
        <taxon>Actinomycetes</taxon>
        <taxon>Kitasatosporales</taxon>
        <taxon>Streptomycetaceae</taxon>
        <taxon>Streptomyces</taxon>
    </lineage>
</organism>
<keyword evidence="2" id="KW-0812">Transmembrane</keyword>
<keyword evidence="2" id="KW-0472">Membrane</keyword>
<comment type="caution">
    <text evidence="3">The sequence shown here is derived from an EMBL/GenBank/DDBJ whole genome shotgun (WGS) entry which is preliminary data.</text>
</comment>
<feature type="compositionally biased region" description="Basic and acidic residues" evidence="1">
    <location>
        <begin position="1"/>
        <end position="11"/>
    </location>
</feature>
<keyword evidence="2" id="KW-1133">Transmembrane helix</keyword>
<feature type="transmembrane region" description="Helical" evidence="2">
    <location>
        <begin position="46"/>
        <end position="64"/>
    </location>
</feature>
<dbReference type="RefSeq" id="WP_135792907.1">
    <property type="nucleotide sequence ID" value="NZ_BNBQ01000015.1"/>
</dbReference>
<dbReference type="AlphaFoldDB" id="A0A4Z1DAS8"/>
<accession>A0A4Z1DAS8</accession>
<evidence type="ECO:0000313" key="4">
    <source>
        <dbReference type="Proteomes" id="UP000298513"/>
    </source>
</evidence>
<evidence type="ECO:0008006" key="5">
    <source>
        <dbReference type="Google" id="ProtNLM"/>
    </source>
</evidence>
<evidence type="ECO:0000256" key="1">
    <source>
        <dbReference type="SAM" id="MobiDB-lite"/>
    </source>
</evidence>
<keyword evidence="4" id="KW-1185">Reference proteome</keyword>
<evidence type="ECO:0000313" key="3">
    <source>
        <dbReference type="EMBL" id="TGN80021.1"/>
    </source>
</evidence>
<name>A0A4Z1DAS8_STRGP</name>
<evidence type="ECO:0000256" key="2">
    <source>
        <dbReference type="SAM" id="Phobius"/>
    </source>
</evidence>
<sequence length="110" mass="11920">MGAEPTPRREVVTGAPAGRTRAPYPDSSAHDDLAVRKLMRRQVRTGLVACSLLALPLGLFPVVFRLLPDGDTSRGAVWLLLGVAPYPVLLATGAWYVRRAERNEGDVNGR</sequence>
<dbReference type="EMBL" id="SRRU01000008">
    <property type="protein sequence ID" value="TGN80021.1"/>
    <property type="molecule type" value="Genomic_DNA"/>
</dbReference>
<gene>
    <name evidence="3" type="ORF">E5082_21635</name>
</gene>
<feature type="transmembrane region" description="Helical" evidence="2">
    <location>
        <begin position="76"/>
        <end position="97"/>
    </location>
</feature>
<dbReference type="GeneID" id="91534347"/>
<feature type="region of interest" description="Disordered" evidence="1">
    <location>
        <begin position="1"/>
        <end position="28"/>
    </location>
</feature>
<protein>
    <recommendedName>
        <fullName evidence="5">DUF485 domain-containing protein</fullName>
    </recommendedName>
</protein>
<dbReference type="Proteomes" id="UP000298513">
    <property type="component" value="Unassembled WGS sequence"/>
</dbReference>
<reference evidence="3 4" key="1">
    <citation type="submission" date="2019-04" db="EMBL/GenBank/DDBJ databases">
        <title>Streptomyces sp. nov. Bv016 isolated from bark of Buahinia variegata.</title>
        <authorList>
            <person name="Kanchanasin P."/>
            <person name="Tanasupawat S."/>
            <person name="Yuki M."/>
            <person name="Kudo T."/>
        </authorList>
    </citation>
    <scope>NUCLEOTIDE SEQUENCE [LARGE SCALE GENOMIC DNA]</scope>
    <source>
        <strain evidence="3 4">JCM 4765</strain>
    </source>
</reference>
<proteinExistence type="predicted"/>